<protein>
    <submittedName>
        <fullName evidence="3">Uncharacterized protein</fullName>
    </submittedName>
</protein>
<keyword evidence="1" id="KW-1133">Transmembrane helix</keyword>
<reference evidence="3 4" key="1">
    <citation type="submission" date="2018-02" db="EMBL/GenBank/DDBJ databases">
        <title>The genomes of Aspergillus section Nigri reveals drivers in fungal speciation.</title>
        <authorList>
            <consortium name="DOE Joint Genome Institute"/>
            <person name="Vesth T.C."/>
            <person name="Nybo J."/>
            <person name="Theobald S."/>
            <person name="Brandl J."/>
            <person name="Frisvad J.C."/>
            <person name="Nielsen K.F."/>
            <person name="Lyhne E.K."/>
            <person name="Kogle M.E."/>
            <person name="Kuo A."/>
            <person name="Riley R."/>
            <person name="Clum A."/>
            <person name="Nolan M."/>
            <person name="Lipzen A."/>
            <person name="Salamov A."/>
            <person name="Henrissat B."/>
            <person name="Wiebenga A."/>
            <person name="De vries R.P."/>
            <person name="Grigoriev I.V."/>
            <person name="Mortensen U.H."/>
            <person name="Andersen M.R."/>
            <person name="Baker S.E."/>
        </authorList>
    </citation>
    <scope>NUCLEOTIDE SEQUENCE [LARGE SCALE GENOMIC DNA]</scope>
    <source>
        <strain evidence="3 4">CBS 115571</strain>
    </source>
</reference>
<keyword evidence="1" id="KW-0472">Membrane</keyword>
<dbReference type="OMA" id="TSTIYMY"/>
<organism evidence="3 4">
    <name type="scientific">Aspergillus violaceofuscus (strain CBS 115571)</name>
    <dbReference type="NCBI Taxonomy" id="1450538"/>
    <lineage>
        <taxon>Eukaryota</taxon>
        <taxon>Fungi</taxon>
        <taxon>Dikarya</taxon>
        <taxon>Ascomycota</taxon>
        <taxon>Pezizomycotina</taxon>
        <taxon>Eurotiomycetes</taxon>
        <taxon>Eurotiomycetidae</taxon>
        <taxon>Eurotiales</taxon>
        <taxon>Aspergillaceae</taxon>
        <taxon>Aspergillus</taxon>
    </lineage>
</organism>
<feature type="transmembrane region" description="Helical" evidence="1">
    <location>
        <begin position="316"/>
        <end position="337"/>
    </location>
</feature>
<feature type="signal peptide" evidence="2">
    <location>
        <begin position="1"/>
        <end position="21"/>
    </location>
</feature>
<gene>
    <name evidence="3" type="ORF">BO99DRAFT_456188</name>
</gene>
<keyword evidence="4" id="KW-1185">Reference proteome</keyword>
<keyword evidence="2" id="KW-0732">Signal</keyword>
<dbReference type="STRING" id="1450538.A0A2V5HH87"/>
<dbReference type="Proteomes" id="UP000249829">
    <property type="component" value="Unassembled WGS sequence"/>
</dbReference>
<evidence type="ECO:0000256" key="1">
    <source>
        <dbReference type="SAM" id="Phobius"/>
    </source>
</evidence>
<name>A0A2V5HH87_ASPV1</name>
<keyword evidence="1" id="KW-0812">Transmembrane</keyword>
<evidence type="ECO:0000313" key="3">
    <source>
        <dbReference type="EMBL" id="PYI20673.1"/>
    </source>
</evidence>
<sequence length="340" mass="35955">MGSLWALMVTIFLSFLLSATAQILYDPDTNIVLCPQNGGSYCVHGSLKGPTLISCASNVSVEIHICNILLSKVLPDEYKQAATCHETSPSAGDALCAFNGTGYLLSSPVLPVAIPETLLCEDTQQIGQGEALSVSSTAVVYGPSTSPQTNWPSTSVARLTRTSTAYTTITVIALSTTLEVPTATSTPSFTLFKRDYPCSNPRTESSSTEWPTPTPMSLHELAALSTPEASSSPTSTRHLPTSTSTIYMYKGSVVPATFSPQETGTSSRVTVVVTFTAKASKTTVTDESSDLNTLTGTHPPTHKGVATSGSAEVVTASLWVLGCIMVCMALICLWMMWDDD</sequence>
<proteinExistence type="predicted"/>
<evidence type="ECO:0000256" key="2">
    <source>
        <dbReference type="SAM" id="SignalP"/>
    </source>
</evidence>
<dbReference type="EMBL" id="KZ825123">
    <property type="protein sequence ID" value="PYI20673.1"/>
    <property type="molecule type" value="Genomic_DNA"/>
</dbReference>
<feature type="chain" id="PRO_5015987983" evidence="2">
    <location>
        <begin position="22"/>
        <end position="340"/>
    </location>
</feature>
<evidence type="ECO:0000313" key="4">
    <source>
        <dbReference type="Proteomes" id="UP000249829"/>
    </source>
</evidence>
<dbReference type="AlphaFoldDB" id="A0A2V5HH87"/>
<accession>A0A2V5HH87</accession>